<dbReference type="GO" id="GO:0048038">
    <property type="term" value="F:quinone binding"/>
    <property type="evidence" value="ECO:0007669"/>
    <property type="project" value="InterPro"/>
</dbReference>
<keyword evidence="4 7" id="KW-0801">TPQ</keyword>
<comment type="similarity">
    <text evidence="2 9">Belongs to the copper/topaquinone oxidase family.</text>
</comment>
<evidence type="ECO:0000313" key="12">
    <source>
        <dbReference type="Proteomes" id="UP000249829"/>
    </source>
</evidence>
<accession>A0A2V5H7L8</accession>
<dbReference type="GO" id="GO:0008131">
    <property type="term" value="F:primary methylamine oxidase activity"/>
    <property type="evidence" value="ECO:0007669"/>
    <property type="project" value="InterPro"/>
</dbReference>
<keyword evidence="12" id="KW-1185">Reference proteome</keyword>
<keyword evidence="5 9" id="KW-0560">Oxidoreductase</keyword>
<feature type="active site" description="Schiff-base intermediate with substrate; via topaquinone" evidence="7">
    <location>
        <position position="234"/>
    </location>
</feature>
<dbReference type="InterPro" id="IPR036460">
    <property type="entry name" value="Cu_amine_oxidase_C_sf"/>
</dbReference>
<dbReference type="Gene3D" id="2.70.98.20">
    <property type="entry name" value="Copper amine oxidase, catalytic domain"/>
    <property type="match status" value="1"/>
</dbReference>
<dbReference type="GO" id="GO:0009308">
    <property type="term" value="P:amine metabolic process"/>
    <property type="evidence" value="ECO:0007669"/>
    <property type="project" value="UniProtKB-UniRule"/>
</dbReference>
<dbReference type="InterPro" id="IPR015798">
    <property type="entry name" value="Cu_amine_oxidase_C"/>
</dbReference>
<keyword evidence="3 9" id="KW-0479">Metal-binding</keyword>
<dbReference type="PANTHER" id="PTHR10638">
    <property type="entry name" value="COPPER AMINE OXIDASE"/>
    <property type="match status" value="1"/>
</dbReference>
<reference evidence="11 12" key="1">
    <citation type="submission" date="2018-02" db="EMBL/GenBank/DDBJ databases">
        <title>The genomes of Aspergillus section Nigri reveals drivers in fungal speciation.</title>
        <authorList>
            <consortium name="DOE Joint Genome Institute"/>
            <person name="Vesth T.C."/>
            <person name="Nybo J."/>
            <person name="Theobald S."/>
            <person name="Brandl J."/>
            <person name="Frisvad J.C."/>
            <person name="Nielsen K.F."/>
            <person name="Lyhne E.K."/>
            <person name="Kogle M.E."/>
            <person name="Kuo A."/>
            <person name="Riley R."/>
            <person name="Clum A."/>
            <person name="Nolan M."/>
            <person name="Lipzen A."/>
            <person name="Salamov A."/>
            <person name="Henrissat B."/>
            <person name="Wiebenga A."/>
            <person name="De vries R.P."/>
            <person name="Grigoriev I.V."/>
            <person name="Mortensen U.H."/>
            <person name="Andersen M.R."/>
            <person name="Baker S.E."/>
        </authorList>
    </citation>
    <scope>NUCLEOTIDE SEQUENCE [LARGE SCALE GENOMIC DNA]</scope>
    <source>
        <strain evidence="11 12">CBS 115571</strain>
    </source>
</reference>
<dbReference type="EMBL" id="KZ825127">
    <property type="protein sequence ID" value="PYI20239.1"/>
    <property type="molecule type" value="Genomic_DNA"/>
</dbReference>
<evidence type="ECO:0000256" key="8">
    <source>
        <dbReference type="PIRSR" id="PIRSR600269-51"/>
    </source>
</evidence>
<protein>
    <recommendedName>
        <fullName evidence="9">Amine oxidase</fullName>
        <ecNumber evidence="9">1.4.3.-</ecNumber>
    </recommendedName>
</protein>
<dbReference type="PANTHER" id="PTHR10638:SF33">
    <property type="entry name" value="AMINE OXIDASE"/>
    <property type="match status" value="1"/>
</dbReference>
<dbReference type="Gene3D" id="3.10.450.40">
    <property type="match status" value="1"/>
</dbReference>
<dbReference type="Pfam" id="PF01179">
    <property type="entry name" value="Cu_amine_oxid"/>
    <property type="match status" value="1"/>
</dbReference>
<evidence type="ECO:0000256" key="6">
    <source>
        <dbReference type="ARBA" id="ARBA00023008"/>
    </source>
</evidence>
<comment type="cofactor">
    <cofactor evidence="1">
        <name>Cu cation</name>
        <dbReference type="ChEBI" id="CHEBI:23378"/>
    </cofactor>
</comment>
<evidence type="ECO:0000256" key="4">
    <source>
        <dbReference type="ARBA" id="ARBA00022772"/>
    </source>
</evidence>
<gene>
    <name evidence="11" type="ORF">BO99DRAFT_421829</name>
</gene>
<evidence type="ECO:0000259" key="10">
    <source>
        <dbReference type="Pfam" id="PF01179"/>
    </source>
</evidence>
<evidence type="ECO:0000256" key="3">
    <source>
        <dbReference type="ARBA" id="ARBA00022723"/>
    </source>
</evidence>
<dbReference type="Proteomes" id="UP000249829">
    <property type="component" value="Unassembled WGS sequence"/>
</dbReference>
<evidence type="ECO:0000313" key="11">
    <source>
        <dbReference type="EMBL" id="PYI20239.1"/>
    </source>
</evidence>
<name>A0A2V5H7L8_ASPV1</name>
<feature type="domain" description="Copper amine oxidase catalytic" evidence="10">
    <location>
        <begin position="78"/>
        <end position="476"/>
    </location>
</feature>
<evidence type="ECO:0000256" key="2">
    <source>
        <dbReference type="ARBA" id="ARBA00007983"/>
    </source>
</evidence>
<dbReference type="InterPro" id="IPR049947">
    <property type="entry name" value="Cu_Am_Ox_Cu-bd"/>
</dbReference>
<dbReference type="PROSITE" id="PS01164">
    <property type="entry name" value="COPPER_AMINE_OXID_1"/>
    <property type="match status" value="1"/>
</dbReference>
<dbReference type="AlphaFoldDB" id="A0A2V5H7L8"/>
<evidence type="ECO:0000256" key="9">
    <source>
        <dbReference type="RuleBase" id="RU000672"/>
    </source>
</evidence>
<dbReference type="OMA" id="WANRKES"/>
<dbReference type="SUPFAM" id="SSF49998">
    <property type="entry name" value="Amine oxidase catalytic domain"/>
    <property type="match status" value="1"/>
</dbReference>
<proteinExistence type="inferred from homology"/>
<dbReference type="EC" id="1.4.3.-" evidence="9"/>
<feature type="modified residue" description="2',4',5'-topaquinone" evidence="8">
    <location>
        <position position="234"/>
    </location>
</feature>
<keyword evidence="6 9" id="KW-0186">Copper</keyword>
<sequence length="508" mass="56787">MYAVLNDDPEANHYSLPMPFAPIFDAHTAELLEIERLPRGAGAELDQETVPWDAVEPVEYSERLLGKGYLRQDLKPLRVEQPEGPSFRIDGRQITWQKWSFHLGWTVREGPVLHHVVYDGRSLFHRISMSEMTVPYGDPRAPYRRKQAFDLGDSGFGLTSNTLTLGCDCLGHIAYFDGIRTTGAGEPVKLKNVICVHEVDEGIGWKHTNVRNGQASMVRNRTLVIQCTATVMNYEYILAFVLDQAANLHVEVRATGIMSTMPIARHTSSPWGTVVAPGVLAVNHQHLFSLRIDPALDGTRNMVVYDDILPVRDDPTVDDPQGCAFRRTTTAITQAGGYDLNLAASRTYRIINPNRTNAISGEPVGYRIHASPSQMLLMGPATFNCRRGRFTTKPIWVTDYQDEELYAAGEFTNQSTDDTGLGVWSQRQQSVENRDLVLWHTFGTTHITRPEDFPVMPVEKLVVSLKPTSFFELNPSNDVPRSSQCLSRSTLVEHDKVASESCDGECAL</sequence>
<dbReference type="GO" id="GO:0005507">
    <property type="term" value="F:copper ion binding"/>
    <property type="evidence" value="ECO:0007669"/>
    <property type="project" value="InterPro"/>
</dbReference>
<comment type="PTM">
    <text evidence="8 9">Topaquinone (TPQ) is generated by copper-dependent autoxidation of a specific tyrosyl residue.</text>
</comment>
<evidence type="ECO:0000256" key="5">
    <source>
        <dbReference type="ARBA" id="ARBA00023002"/>
    </source>
</evidence>
<dbReference type="InterPro" id="IPR049948">
    <property type="entry name" value="Cu_Am_ox_TPQ-bd"/>
</dbReference>
<dbReference type="InterPro" id="IPR016182">
    <property type="entry name" value="Cu_amine_oxidase_N-reg"/>
</dbReference>
<evidence type="ECO:0000256" key="1">
    <source>
        <dbReference type="ARBA" id="ARBA00001935"/>
    </source>
</evidence>
<evidence type="ECO:0000256" key="7">
    <source>
        <dbReference type="PIRSR" id="PIRSR600269-50"/>
    </source>
</evidence>
<dbReference type="STRING" id="1450538.A0A2V5H7L8"/>
<organism evidence="11 12">
    <name type="scientific">Aspergillus violaceofuscus (strain CBS 115571)</name>
    <dbReference type="NCBI Taxonomy" id="1450538"/>
    <lineage>
        <taxon>Eukaryota</taxon>
        <taxon>Fungi</taxon>
        <taxon>Dikarya</taxon>
        <taxon>Ascomycota</taxon>
        <taxon>Pezizomycotina</taxon>
        <taxon>Eurotiomycetes</taxon>
        <taxon>Eurotiomycetidae</taxon>
        <taxon>Eurotiales</taxon>
        <taxon>Aspergillaceae</taxon>
        <taxon>Aspergillus</taxon>
    </lineage>
</organism>
<dbReference type="SUPFAM" id="SSF54416">
    <property type="entry name" value="Amine oxidase N-terminal region"/>
    <property type="match status" value="1"/>
</dbReference>
<dbReference type="PROSITE" id="PS01165">
    <property type="entry name" value="COPPER_AMINE_OXID_2"/>
    <property type="match status" value="1"/>
</dbReference>
<dbReference type="InterPro" id="IPR000269">
    <property type="entry name" value="Cu_amine_oxidase"/>
</dbReference>
<comment type="cofactor">
    <cofactor evidence="9">
        <name>Cu cation</name>
        <dbReference type="ChEBI" id="CHEBI:23378"/>
    </cofactor>
    <text evidence="9">Contains 1 topaquinone per subunit.</text>
</comment>
<feature type="active site" description="Proton acceptor" evidence="7">
    <location>
        <position position="150"/>
    </location>
</feature>